<keyword evidence="2" id="KW-0812">Transmembrane</keyword>
<comment type="caution">
    <text evidence="3">The sequence shown here is derived from an EMBL/GenBank/DDBJ whole genome shotgun (WGS) entry which is preliminary data.</text>
</comment>
<proteinExistence type="predicted"/>
<dbReference type="InterPro" id="IPR009576">
    <property type="entry name" value="Biofilm_formation_YgiB"/>
</dbReference>
<dbReference type="EMBL" id="JAGSRH010000004">
    <property type="protein sequence ID" value="MER5075987.1"/>
    <property type="molecule type" value="Genomic_DNA"/>
</dbReference>
<feature type="compositionally biased region" description="Basic residues" evidence="1">
    <location>
        <begin position="1"/>
        <end position="14"/>
    </location>
</feature>
<dbReference type="AlphaFoldDB" id="A0AAI9HY98"/>
<evidence type="ECO:0000313" key="3">
    <source>
        <dbReference type="EMBL" id="EMP9431426.1"/>
    </source>
</evidence>
<protein>
    <submittedName>
        <fullName evidence="3">DUF1190 domain-containing protein</fullName>
    </submittedName>
</protein>
<name>A0AAI9HY98_PROST</name>
<keyword evidence="2" id="KW-0472">Membrane</keyword>
<feature type="region of interest" description="Disordered" evidence="1">
    <location>
        <begin position="1"/>
        <end position="20"/>
    </location>
</feature>
<feature type="region of interest" description="Disordered" evidence="1">
    <location>
        <begin position="193"/>
        <end position="238"/>
    </location>
</feature>
<dbReference type="Pfam" id="PF06693">
    <property type="entry name" value="DUF1190"/>
    <property type="match status" value="1"/>
</dbReference>
<dbReference type="Proteomes" id="UP001495779">
    <property type="component" value="Unassembled WGS sequence"/>
</dbReference>
<evidence type="ECO:0000313" key="5">
    <source>
        <dbReference type="Proteomes" id="UP001495779"/>
    </source>
</evidence>
<accession>A0AAI9HY98</accession>
<gene>
    <name evidence="3" type="ORF">JRA39_000427</name>
    <name evidence="4" type="ORF">KDV35_03750</name>
</gene>
<dbReference type="RefSeq" id="WP_249999445.1">
    <property type="nucleotide sequence ID" value="NZ_CP095443.1"/>
</dbReference>
<evidence type="ECO:0000313" key="4">
    <source>
        <dbReference type="EMBL" id="MER5075987.1"/>
    </source>
</evidence>
<evidence type="ECO:0000256" key="1">
    <source>
        <dbReference type="SAM" id="MobiDB-lite"/>
    </source>
</evidence>
<reference evidence="3" key="2">
    <citation type="submission" date="2024-02" db="EMBL/GenBank/DDBJ databases">
        <authorList>
            <consortium name="Clinical and Environmental Microbiology Branch: Whole genome sequencing antimicrobial resistance pathogens in the healthcare setting"/>
        </authorList>
    </citation>
    <scope>NUCLEOTIDE SEQUENCE</scope>
    <source>
        <strain evidence="3">2020GO-00142</strain>
    </source>
</reference>
<feature type="compositionally biased region" description="Polar residues" evidence="1">
    <location>
        <begin position="216"/>
        <end position="226"/>
    </location>
</feature>
<reference evidence="4 5" key="1">
    <citation type="submission" date="2021-04" db="EMBL/GenBank/DDBJ databases">
        <title>Determining the burden of carbapenem-resistant Enterobacterales from a tertiary public heath setting in Bangladesh: a clinical, epidemiological, and molecular study.</title>
        <authorList>
            <person name="Farzana R."/>
            <person name="Walsh T.R."/>
        </authorList>
    </citation>
    <scope>NUCLEOTIDE SEQUENCE [LARGE SCALE GENOMIC DNA]</scope>
    <source>
        <strain evidence="4">Dmpro_s316</strain>
        <strain evidence="5">dmpro_s316</strain>
    </source>
</reference>
<organism evidence="3">
    <name type="scientific">Providencia stuartii</name>
    <dbReference type="NCBI Taxonomy" id="588"/>
    <lineage>
        <taxon>Bacteria</taxon>
        <taxon>Pseudomonadati</taxon>
        <taxon>Pseudomonadota</taxon>
        <taxon>Gammaproteobacteria</taxon>
        <taxon>Enterobacterales</taxon>
        <taxon>Morganellaceae</taxon>
        <taxon>Providencia</taxon>
    </lineage>
</organism>
<sequence length="238" mass="26574">MSKKKKIKKHKSHQPHANAQLKRIGTVKKEVRKGPSILTLAIMGGAVIFGIRSCSKESPTSTVTIFKNSDDCVLAGYSRSFCTQKQEEAQQQLIQHMAYYNQLNSCESIYGQGNCTLINRKLTLYENLECLSQNHDNEYCDAQEREAYAPTLAGFSVDNYPSEVSRSSTSAHSGLHYYSRARPFYRSKSEPNVYYEPGSSDKWVSDGSNKLKPAKYSNNSTKTTSRGGFGHKSSRKGG</sequence>
<evidence type="ECO:0000256" key="2">
    <source>
        <dbReference type="SAM" id="Phobius"/>
    </source>
</evidence>
<feature type="transmembrane region" description="Helical" evidence="2">
    <location>
        <begin position="34"/>
        <end position="51"/>
    </location>
</feature>
<keyword evidence="2" id="KW-1133">Transmembrane helix</keyword>
<dbReference type="EMBL" id="AAZDVE040000002">
    <property type="protein sequence ID" value="EMP9431426.1"/>
    <property type="molecule type" value="Genomic_DNA"/>
</dbReference>